<protein>
    <submittedName>
        <fullName evidence="7">Opacity protein-like surface antigen</fullName>
    </submittedName>
</protein>
<reference evidence="7 8" key="1">
    <citation type="submission" date="2019-03" db="EMBL/GenBank/DDBJ databases">
        <title>Genomic Encyclopedia of Type Strains, Phase IV (KMG-IV): sequencing the most valuable type-strain genomes for metagenomic binning, comparative biology and taxonomic classification.</title>
        <authorList>
            <person name="Goeker M."/>
        </authorList>
    </citation>
    <scope>NUCLEOTIDE SEQUENCE [LARGE SCALE GENOMIC DNA]</scope>
    <source>
        <strain evidence="7 8">DSM 18063</strain>
    </source>
</reference>
<keyword evidence="8" id="KW-1185">Reference proteome</keyword>
<dbReference type="RefSeq" id="WP_132462103.1">
    <property type="nucleotide sequence ID" value="NZ_SLXP01000006.1"/>
</dbReference>
<organism evidence="7 8">
    <name type="scientific">Rhodovulum marinum</name>
    <dbReference type="NCBI Taxonomy" id="320662"/>
    <lineage>
        <taxon>Bacteria</taxon>
        <taxon>Pseudomonadati</taxon>
        <taxon>Pseudomonadota</taxon>
        <taxon>Alphaproteobacteria</taxon>
        <taxon>Rhodobacterales</taxon>
        <taxon>Paracoccaceae</taxon>
        <taxon>Rhodovulum</taxon>
    </lineage>
</organism>
<evidence type="ECO:0000256" key="5">
    <source>
        <dbReference type="SAM" id="SignalP"/>
    </source>
</evidence>
<dbReference type="InterPro" id="IPR011250">
    <property type="entry name" value="OMP/PagP_B-barrel"/>
</dbReference>
<accession>A0A4R2PXA1</accession>
<dbReference type="AlphaFoldDB" id="A0A4R2PXA1"/>
<feature type="chain" id="PRO_5020921566" evidence="5">
    <location>
        <begin position="21"/>
        <end position="193"/>
    </location>
</feature>
<evidence type="ECO:0000256" key="1">
    <source>
        <dbReference type="ARBA" id="ARBA00004370"/>
    </source>
</evidence>
<dbReference type="EMBL" id="SLXP01000006">
    <property type="protein sequence ID" value="TCP40822.1"/>
    <property type="molecule type" value="Genomic_DNA"/>
</dbReference>
<dbReference type="Proteomes" id="UP000294835">
    <property type="component" value="Unassembled WGS sequence"/>
</dbReference>
<sequence length="193" mass="19844">MRLFRFTLPLAAMLGAPALAGGYDPAPEPVQVMPAAPVPVANGDWNGGYAGIQLGYGDVSADGGLDGDGEIYGLHAGYRWDLGTLVYGVELDHDRAGIDIGGGAAELDDVTRLKGQVGYDMGQTLVYATAGVANGDTDLGDETGWVAGAGLAWAVSPSWVIGGEVLYHDFDEFGSSGVGANATTATLRASFRF</sequence>
<keyword evidence="2 5" id="KW-0732">Signal</keyword>
<keyword evidence="3" id="KW-0472">Membrane</keyword>
<dbReference type="Gene3D" id="2.40.160.20">
    <property type="match status" value="1"/>
</dbReference>
<evidence type="ECO:0000256" key="3">
    <source>
        <dbReference type="ARBA" id="ARBA00023136"/>
    </source>
</evidence>
<dbReference type="InterPro" id="IPR051692">
    <property type="entry name" value="OMP-like"/>
</dbReference>
<proteinExistence type="inferred from homology"/>
<feature type="domain" description="Outer membrane protein beta-barrel" evidence="6">
    <location>
        <begin position="34"/>
        <end position="193"/>
    </location>
</feature>
<gene>
    <name evidence="7" type="ORF">EV662_10635</name>
</gene>
<comment type="caution">
    <text evidence="7">The sequence shown here is derived from an EMBL/GenBank/DDBJ whole genome shotgun (WGS) entry which is preliminary data.</text>
</comment>
<evidence type="ECO:0000313" key="8">
    <source>
        <dbReference type="Proteomes" id="UP000294835"/>
    </source>
</evidence>
<dbReference type="SUPFAM" id="SSF56925">
    <property type="entry name" value="OMPA-like"/>
    <property type="match status" value="1"/>
</dbReference>
<evidence type="ECO:0000259" key="6">
    <source>
        <dbReference type="Pfam" id="PF13505"/>
    </source>
</evidence>
<dbReference type="InterPro" id="IPR027385">
    <property type="entry name" value="Beta-barrel_OMP"/>
</dbReference>
<evidence type="ECO:0000256" key="4">
    <source>
        <dbReference type="ARBA" id="ARBA00038306"/>
    </source>
</evidence>
<dbReference type="PANTHER" id="PTHR34001">
    <property type="entry name" value="BLL7405 PROTEIN"/>
    <property type="match status" value="1"/>
</dbReference>
<dbReference type="OrthoDB" id="268975at2"/>
<feature type="signal peptide" evidence="5">
    <location>
        <begin position="1"/>
        <end position="20"/>
    </location>
</feature>
<comment type="similarity">
    <text evidence="4">Belongs to the Omp25/RopB family.</text>
</comment>
<comment type="subcellular location">
    <subcellularLocation>
        <location evidence="1">Membrane</location>
    </subcellularLocation>
</comment>
<evidence type="ECO:0000313" key="7">
    <source>
        <dbReference type="EMBL" id="TCP40822.1"/>
    </source>
</evidence>
<evidence type="ECO:0000256" key="2">
    <source>
        <dbReference type="ARBA" id="ARBA00022729"/>
    </source>
</evidence>
<dbReference type="PANTHER" id="PTHR34001:SF3">
    <property type="entry name" value="BLL7405 PROTEIN"/>
    <property type="match status" value="1"/>
</dbReference>
<dbReference type="GO" id="GO:0016020">
    <property type="term" value="C:membrane"/>
    <property type="evidence" value="ECO:0007669"/>
    <property type="project" value="UniProtKB-SubCell"/>
</dbReference>
<dbReference type="Pfam" id="PF13505">
    <property type="entry name" value="OMP_b-brl"/>
    <property type="match status" value="1"/>
</dbReference>
<name>A0A4R2PXA1_9RHOB</name>